<organism evidence="1 2">
    <name type="scientific">Nitrospira defluvii</name>
    <dbReference type="NCBI Taxonomy" id="330214"/>
    <lineage>
        <taxon>Bacteria</taxon>
        <taxon>Pseudomonadati</taxon>
        <taxon>Nitrospirota</taxon>
        <taxon>Nitrospiria</taxon>
        <taxon>Nitrospirales</taxon>
        <taxon>Nitrospiraceae</taxon>
        <taxon>Nitrospira</taxon>
    </lineage>
</organism>
<dbReference type="Proteomes" id="UP000001660">
    <property type="component" value="Chromosome"/>
</dbReference>
<dbReference type="EMBL" id="FP929003">
    <property type="protein sequence ID" value="CBK42489.1"/>
    <property type="molecule type" value="Genomic_DNA"/>
</dbReference>
<sequence>MRPLWANLNELDRAAFRATMAFLNGRLEERATVHWALHLKPNDTIKRLAVLDLIDSSYGRKIREPWRSAWRLIEESWNNPAAEEHASTGIYALQHRLRAGERSGALVASIVELVAPRLELEPFFDSYQAFRKPPTRPKKVEDLFFMRLTNREVVDPAMLKLEGLTDRAFLLSLANALDFTVVNGLDMARRIGRDEEYRMWRLGQLHRVYYVPAAERTDGAHEPDRFHRGIAPSVKLLHAVVTRLVNVDSSSACEIVRRWQFTNSPIHLRLRAALSKDSRVTPSSEIGTWLVSLDDRRFWNLHEYPEITELRAMRFGELETNKQAILTTRIRKRPPRNQWPRNVDAARVENARTYWAVRELRRIEIAGTQLPKRDKEWMDSNIHKFPDLLQMTRLGDGFLESPKAGYVPPPPDSRYDSLTGEERLKALETALSSARGGWDEGPAGGAADWIKQSGNPIQVLADFESVPDGGASFARVWDRFGWAHLPAAGQNENAAQRDLQAESARVLSLLTKLPHTTVSQAIKGISEWLYGWKRQIIAVPEGLNVWLKLWPIVIEATNVKQPSKEDVHLTTVMKSAGNIEPVDLDTLNTPAGKLVDVFLAACPNTQGNDRPFEIQSAPRRMRDAIIAATGRSRLIALHRMIEQLRYFLLADPDWTRRHLLAPLKADDSEAIPLWSAISRQTHFEDVLKIIGIAMTKRAIDRRLSRETRQSLVFSLVIECLHAFHERREPAVPHVSVQQMIRGLDEEVRAYGAEAIQRFVREGSAPRKEEPYPPTPEELFRSAAAPFFERVWPQEHSLTTPGISRALAELPSAAREEFTRAVDAVERFLVPFECWSMSEYGFRDEEDGQPNFGIINSPDKAAALLRLLDATIGTSEGAVIPYDLANALAQIRKLTPRLAENQVFRRLATAARRV</sequence>
<dbReference type="eggNOG" id="COG0846">
    <property type="taxonomic scope" value="Bacteria"/>
</dbReference>
<dbReference type="HOGENOM" id="CLU_332537_0_0_0"/>
<name>D8PGV2_9BACT</name>
<dbReference type="AlphaFoldDB" id="D8PGV2"/>
<dbReference type="STRING" id="330214.NIDE2784"/>
<evidence type="ECO:0000313" key="2">
    <source>
        <dbReference type="Proteomes" id="UP000001660"/>
    </source>
</evidence>
<keyword evidence="2" id="KW-1185">Reference proteome</keyword>
<dbReference type="KEGG" id="nde:NIDE2784"/>
<proteinExistence type="predicted"/>
<accession>D8PGV2</accession>
<gene>
    <name evidence="1" type="ORF">NIDE2784</name>
</gene>
<reference evidence="1 2" key="1">
    <citation type="journal article" date="2010" name="Proc. Natl. Acad. Sci. U.S.A.">
        <title>A Nitrospira metagenome illuminates the physiology and evolution of globally important nitrite-oxidizing bacteria.</title>
        <authorList>
            <person name="Lucker S."/>
            <person name="Wagner M."/>
            <person name="Maixner F."/>
            <person name="Pelletier E."/>
            <person name="Koch H."/>
            <person name="Vacherie B."/>
            <person name="Rattei T."/>
            <person name="Sinninghe Damste J."/>
            <person name="Spieck E."/>
            <person name="Le Paslier D."/>
            <person name="Daims H."/>
        </authorList>
    </citation>
    <scope>NUCLEOTIDE SEQUENCE [LARGE SCALE GENOMIC DNA]</scope>
</reference>
<evidence type="ECO:0000313" key="1">
    <source>
        <dbReference type="EMBL" id="CBK42489.1"/>
    </source>
</evidence>
<dbReference type="OrthoDB" id="8112331at2"/>
<protein>
    <submittedName>
        <fullName evidence="1">Uncharacterized protein</fullName>
    </submittedName>
</protein>